<evidence type="ECO:0000256" key="2">
    <source>
        <dbReference type="ARBA" id="ARBA00022679"/>
    </source>
</evidence>
<organism evidence="4 5">
    <name type="scientific">Carex littledalei</name>
    <dbReference type="NCBI Taxonomy" id="544730"/>
    <lineage>
        <taxon>Eukaryota</taxon>
        <taxon>Viridiplantae</taxon>
        <taxon>Streptophyta</taxon>
        <taxon>Embryophyta</taxon>
        <taxon>Tracheophyta</taxon>
        <taxon>Spermatophyta</taxon>
        <taxon>Magnoliopsida</taxon>
        <taxon>Liliopsida</taxon>
        <taxon>Poales</taxon>
        <taxon>Cyperaceae</taxon>
        <taxon>Cyperoideae</taxon>
        <taxon>Cariceae</taxon>
        <taxon>Carex</taxon>
        <taxon>Carex subgen. Euthyceras</taxon>
    </lineage>
</organism>
<keyword evidence="2 4" id="KW-0808">Transferase</keyword>
<dbReference type="Pfam" id="PF02458">
    <property type="entry name" value="Transferase"/>
    <property type="match status" value="1"/>
</dbReference>
<keyword evidence="5" id="KW-1185">Reference proteome</keyword>
<evidence type="ECO:0000313" key="4">
    <source>
        <dbReference type="EMBL" id="KAF3339131.1"/>
    </source>
</evidence>
<dbReference type="InterPro" id="IPR023213">
    <property type="entry name" value="CAT-like_dom_sf"/>
</dbReference>
<dbReference type="PANTHER" id="PTHR31642">
    <property type="entry name" value="TRICHOTHECENE 3-O-ACETYLTRANSFERASE"/>
    <property type="match status" value="1"/>
</dbReference>
<gene>
    <name evidence="4" type="ORF">FCM35_KLT16602</name>
</gene>
<dbReference type="PANTHER" id="PTHR31642:SF138">
    <property type="entry name" value="PUTRESCINE HYDROXYCINNAMOYLTRANSFERASE 1"/>
    <property type="match status" value="1"/>
</dbReference>
<accession>A0A833VHZ2</accession>
<dbReference type="InterPro" id="IPR050317">
    <property type="entry name" value="Plant_Fungal_Acyltransferase"/>
</dbReference>
<keyword evidence="3" id="KW-0012">Acyltransferase</keyword>
<sequence>MVEVMESTFVVPSDETPREKLWLSNLDQAAQVSYTCIVYHYRNNEAQDFFSIEVLKAALAKTLVLFYPLAGRFFIGEGGRRAVDCNAEGVLFVVARSELSSDDINFQPSPELRSMFVPSPPSTPLMSMLQVTYLKCGGVVLGTANNHISIDGRSAFHYFQTWARIARGDLNNIIAPSFDNTPLLARSPPSITFDHYELSNIVTMGIKID</sequence>
<reference evidence="4" key="1">
    <citation type="submission" date="2020-01" db="EMBL/GenBank/DDBJ databases">
        <title>Genome sequence of Kobresia littledalei, the first chromosome-level genome in the family Cyperaceae.</title>
        <authorList>
            <person name="Qu G."/>
        </authorList>
    </citation>
    <scope>NUCLEOTIDE SEQUENCE</scope>
    <source>
        <strain evidence="4">C.B.Clarke</strain>
        <tissue evidence="4">Leaf</tissue>
    </source>
</reference>
<protein>
    <submittedName>
        <fullName evidence="4">Shikimate O-hydroxycinnamoyltransferase-like protein</fullName>
    </submittedName>
</protein>
<dbReference type="EMBL" id="SWLB01000004">
    <property type="protein sequence ID" value="KAF3339131.1"/>
    <property type="molecule type" value="Genomic_DNA"/>
</dbReference>
<dbReference type="OrthoDB" id="626035at2759"/>
<evidence type="ECO:0000256" key="3">
    <source>
        <dbReference type="ARBA" id="ARBA00023315"/>
    </source>
</evidence>
<comment type="caution">
    <text evidence="4">The sequence shown here is derived from an EMBL/GenBank/DDBJ whole genome shotgun (WGS) entry which is preliminary data.</text>
</comment>
<proteinExistence type="inferred from homology"/>
<dbReference type="Gene3D" id="3.30.559.10">
    <property type="entry name" value="Chloramphenicol acetyltransferase-like domain"/>
    <property type="match status" value="1"/>
</dbReference>
<dbReference type="Proteomes" id="UP000623129">
    <property type="component" value="Unassembled WGS sequence"/>
</dbReference>
<name>A0A833VHZ2_9POAL</name>
<evidence type="ECO:0000313" key="5">
    <source>
        <dbReference type="Proteomes" id="UP000623129"/>
    </source>
</evidence>
<dbReference type="SUPFAM" id="SSF52777">
    <property type="entry name" value="CoA-dependent acyltransferases"/>
    <property type="match status" value="1"/>
</dbReference>
<comment type="similarity">
    <text evidence="1">Belongs to the plant acyltransferase family.</text>
</comment>
<dbReference type="GO" id="GO:0016747">
    <property type="term" value="F:acyltransferase activity, transferring groups other than amino-acyl groups"/>
    <property type="evidence" value="ECO:0007669"/>
    <property type="project" value="TreeGrafter"/>
</dbReference>
<evidence type="ECO:0000256" key="1">
    <source>
        <dbReference type="ARBA" id="ARBA00009861"/>
    </source>
</evidence>
<dbReference type="AlphaFoldDB" id="A0A833VHZ2"/>